<name>A0AAE3V9K0_9FIRM</name>
<dbReference type="NCBIfam" id="NF003661">
    <property type="entry name" value="PRK05291.1-3"/>
    <property type="match status" value="1"/>
</dbReference>
<evidence type="ECO:0000256" key="6">
    <source>
        <dbReference type="ARBA" id="ARBA00022801"/>
    </source>
</evidence>
<dbReference type="InterPro" id="IPR027368">
    <property type="entry name" value="MnmE_dom2"/>
</dbReference>
<feature type="binding site" evidence="10">
    <location>
        <begin position="249"/>
        <end position="255"/>
    </location>
    <ligand>
        <name>GTP</name>
        <dbReference type="ChEBI" id="CHEBI:37565"/>
    </ligand>
</feature>
<feature type="binding site" evidence="10">
    <location>
        <position position="457"/>
    </location>
    <ligand>
        <name>(6S)-5-formyl-5,6,7,8-tetrahydrofolate</name>
        <dbReference type="ChEBI" id="CHEBI:57457"/>
    </ligand>
</feature>
<comment type="function">
    <text evidence="10">Exhibits a very high intrinsic GTPase hydrolysis rate. Involved in the addition of a carboxymethylaminomethyl (cmnm) group at the wobble position (U34) of certain tRNAs, forming tRNA-cmnm(5)s(2)U34.</text>
</comment>
<dbReference type="CDD" id="cd04164">
    <property type="entry name" value="trmE"/>
    <property type="match status" value="1"/>
</dbReference>
<evidence type="ECO:0000259" key="12">
    <source>
        <dbReference type="PROSITE" id="PS51709"/>
    </source>
</evidence>
<keyword evidence="3 10" id="KW-0819">tRNA processing</keyword>
<keyword evidence="14" id="KW-1185">Reference proteome</keyword>
<gene>
    <name evidence="10" type="primary">mnmE</name>
    <name evidence="10" type="synonym">trmE</name>
    <name evidence="13" type="ORF">J2S20_000951</name>
</gene>
<evidence type="ECO:0000256" key="10">
    <source>
        <dbReference type="HAMAP-Rule" id="MF_00379"/>
    </source>
</evidence>
<dbReference type="GO" id="GO:0042802">
    <property type="term" value="F:identical protein binding"/>
    <property type="evidence" value="ECO:0007669"/>
    <property type="project" value="UniProtKB-ARBA"/>
</dbReference>
<dbReference type="PROSITE" id="PS51709">
    <property type="entry name" value="G_TRME"/>
    <property type="match status" value="1"/>
</dbReference>
<feature type="binding site" evidence="10">
    <location>
        <position position="230"/>
    </location>
    <ligand>
        <name>K(+)</name>
        <dbReference type="ChEBI" id="CHEBI:29103"/>
    </ligand>
</feature>
<keyword evidence="5 10" id="KW-0547">Nucleotide-binding</keyword>
<dbReference type="Gene3D" id="3.40.50.300">
    <property type="entry name" value="P-loop containing nucleotide triphosphate hydrolases"/>
    <property type="match status" value="1"/>
</dbReference>
<dbReference type="PANTHER" id="PTHR42714:SF2">
    <property type="entry name" value="TRNA MODIFICATION GTPASE GTPBP3, MITOCHONDRIAL"/>
    <property type="match status" value="1"/>
</dbReference>
<comment type="caution">
    <text evidence="10">Lacks conserved residue(s) required for the propagation of feature annotation.</text>
</comment>
<dbReference type="RefSeq" id="WP_307253755.1">
    <property type="nucleotide sequence ID" value="NZ_JAUSTO010000004.1"/>
</dbReference>
<comment type="subunit">
    <text evidence="10">Homodimer. Heterotetramer of two MnmE and two MnmG subunits.</text>
</comment>
<dbReference type="Pfam" id="PF10396">
    <property type="entry name" value="TrmE_N"/>
    <property type="match status" value="1"/>
</dbReference>
<dbReference type="InterPro" id="IPR005225">
    <property type="entry name" value="Small_GTP-bd"/>
</dbReference>
<comment type="cofactor">
    <cofactor evidence="10">
        <name>K(+)</name>
        <dbReference type="ChEBI" id="CHEBI:29103"/>
    </cofactor>
    <text evidence="10">Binds 1 potassium ion per subunit.</text>
</comment>
<evidence type="ECO:0000256" key="3">
    <source>
        <dbReference type="ARBA" id="ARBA00022694"/>
    </source>
</evidence>
<dbReference type="HAMAP" id="MF_00379">
    <property type="entry name" value="GTPase_MnmE"/>
    <property type="match status" value="1"/>
</dbReference>
<evidence type="ECO:0000256" key="4">
    <source>
        <dbReference type="ARBA" id="ARBA00022723"/>
    </source>
</evidence>
<dbReference type="EC" id="3.6.-.-" evidence="10"/>
<evidence type="ECO:0000256" key="11">
    <source>
        <dbReference type="RuleBase" id="RU003313"/>
    </source>
</evidence>
<feature type="domain" description="TrmE-type G" evidence="12">
    <location>
        <begin position="220"/>
        <end position="378"/>
    </location>
</feature>
<feature type="binding site" evidence="10">
    <location>
        <position position="251"/>
    </location>
    <ligand>
        <name>K(+)</name>
        <dbReference type="ChEBI" id="CHEBI:29103"/>
    </ligand>
</feature>
<dbReference type="NCBIfam" id="TIGR00450">
    <property type="entry name" value="mnmE_trmE_thdF"/>
    <property type="match status" value="1"/>
</dbReference>
<keyword evidence="2 10" id="KW-0963">Cytoplasm</keyword>
<keyword evidence="4 10" id="KW-0479">Metal-binding</keyword>
<dbReference type="InterPro" id="IPR006073">
    <property type="entry name" value="GTP-bd"/>
</dbReference>
<feature type="binding site" evidence="10">
    <location>
        <position position="234"/>
    </location>
    <ligand>
        <name>Mg(2+)</name>
        <dbReference type="ChEBI" id="CHEBI:18420"/>
    </ligand>
</feature>
<dbReference type="InterPro" id="IPR027266">
    <property type="entry name" value="TrmE/GcvT-like"/>
</dbReference>
<feature type="binding site" evidence="10">
    <location>
        <position position="85"/>
    </location>
    <ligand>
        <name>(6S)-5-formyl-5,6,7,8-tetrahydrofolate</name>
        <dbReference type="ChEBI" id="CHEBI:57457"/>
    </ligand>
</feature>
<comment type="subcellular location">
    <subcellularLocation>
        <location evidence="10">Cytoplasm</location>
    </subcellularLocation>
</comment>
<dbReference type="InterPro" id="IPR018948">
    <property type="entry name" value="GTP-bd_TrmE_N"/>
</dbReference>
<dbReference type="GO" id="GO:0005829">
    <property type="term" value="C:cytosol"/>
    <property type="evidence" value="ECO:0007669"/>
    <property type="project" value="TreeGrafter"/>
</dbReference>
<evidence type="ECO:0000256" key="8">
    <source>
        <dbReference type="ARBA" id="ARBA00022958"/>
    </source>
</evidence>
<feature type="binding site" evidence="10">
    <location>
        <begin position="230"/>
        <end position="235"/>
    </location>
    <ligand>
        <name>GTP</name>
        <dbReference type="ChEBI" id="CHEBI:37565"/>
    </ligand>
</feature>
<dbReference type="NCBIfam" id="TIGR00231">
    <property type="entry name" value="small_GTP"/>
    <property type="match status" value="1"/>
</dbReference>
<dbReference type="GO" id="GO:0003924">
    <property type="term" value="F:GTPase activity"/>
    <property type="evidence" value="ECO:0007669"/>
    <property type="project" value="UniProtKB-UniRule"/>
</dbReference>
<accession>A0AAE3V9K0</accession>
<dbReference type="EMBL" id="JAUSTO010000004">
    <property type="protein sequence ID" value="MDQ0152266.1"/>
    <property type="molecule type" value="Genomic_DNA"/>
</dbReference>
<dbReference type="AlphaFoldDB" id="A0AAE3V9K0"/>
<feature type="binding site" evidence="10">
    <location>
        <position position="255"/>
    </location>
    <ligand>
        <name>Mg(2+)</name>
        <dbReference type="ChEBI" id="CHEBI:18420"/>
    </ligand>
</feature>
<evidence type="ECO:0000256" key="7">
    <source>
        <dbReference type="ARBA" id="ARBA00022842"/>
    </source>
</evidence>
<comment type="similarity">
    <text evidence="1 10 11">Belongs to the TRAFAC class TrmE-Era-EngA-EngB-Septin-like GTPase superfamily. TrmE GTPase family.</text>
</comment>
<dbReference type="FunFam" id="3.40.50.300:FF:000494">
    <property type="entry name" value="tRNA modification GTPase MnmE"/>
    <property type="match status" value="1"/>
</dbReference>
<feature type="binding site" evidence="10">
    <location>
        <begin position="274"/>
        <end position="277"/>
    </location>
    <ligand>
        <name>GTP</name>
        <dbReference type="ChEBI" id="CHEBI:37565"/>
    </ligand>
</feature>
<keyword evidence="6 10" id="KW-0378">Hydrolase</keyword>
<keyword evidence="8 10" id="KW-0630">Potassium</keyword>
<keyword evidence="7 10" id="KW-0460">Magnesium</keyword>
<feature type="binding site" evidence="10">
    <location>
        <position position="254"/>
    </location>
    <ligand>
        <name>K(+)</name>
        <dbReference type="ChEBI" id="CHEBI:29103"/>
    </ligand>
</feature>
<feature type="binding site" evidence="10">
    <location>
        <position position="26"/>
    </location>
    <ligand>
        <name>(6S)-5-formyl-5,6,7,8-tetrahydrofolate</name>
        <dbReference type="ChEBI" id="CHEBI:57457"/>
    </ligand>
</feature>
<keyword evidence="9 10" id="KW-0342">GTP-binding</keyword>
<dbReference type="GO" id="GO:0046872">
    <property type="term" value="F:metal ion binding"/>
    <property type="evidence" value="ECO:0007669"/>
    <property type="project" value="UniProtKB-KW"/>
</dbReference>
<dbReference type="FunFam" id="3.30.1360.120:FF:000003">
    <property type="entry name" value="tRNA modification GTPase MnmE"/>
    <property type="match status" value="1"/>
</dbReference>
<dbReference type="PANTHER" id="PTHR42714">
    <property type="entry name" value="TRNA MODIFICATION GTPASE GTPBP3"/>
    <property type="match status" value="1"/>
</dbReference>
<dbReference type="GO" id="GO:0005525">
    <property type="term" value="F:GTP binding"/>
    <property type="evidence" value="ECO:0007669"/>
    <property type="project" value="UniProtKB-UniRule"/>
</dbReference>
<evidence type="ECO:0000256" key="5">
    <source>
        <dbReference type="ARBA" id="ARBA00022741"/>
    </source>
</evidence>
<feature type="binding site" evidence="10">
    <location>
        <position position="249"/>
    </location>
    <ligand>
        <name>K(+)</name>
        <dbReference type="ChEBI" id="CHEBI:29103"/>
    </ligand>
</feature>
<protein>
    <recommendedName>
        <fullName evidence="10">tRNA modification GTPase MnmE</fullName>
        <ecNumber evidence="10">3.6.-.-</ecNumber>
    </recommendedName>
</protein>
<dbReference type="InterPro" id="IPR027417">
    <property type="entry name" value="P-loop_NTPase"/>
</dbReference>
<dbReference type="CDD" id="cd14858">
    <property type="entry name" value="TrmE_N"/>
    <property type="match status" value="1"/>
</dbReference>
<evidence type="ECO:0000313" key="14">
    <source>
        <dbReference type="Proteomes" id="UP001241537"/>
    </source>
</evidence>
<comment type="caution">
    <text evidence="13">The sequence shown here is derived from an EMBL/GenBank/DDBJ whole genome shotgun (WGS) entry which is preliminary data.</text>
</comment>
<evidence type="ECO:0000256" key="9">
    <source>
        <dbReference type="ARBA" id="ARBA00023134"/>
    </source>
</evidence>
<dbReference type="GO" id="GO:0002098">
    <property type="term" value="P:tRNA wobble uridine modification"/>
    <property type="evidence" value="ECO:0007669"/>
    <property type="project" value="TreeGrafter"/>
</dbReference>
<feature type="binding site" evidence="10">
    <location>
        <position position="124"/>
    </location>
    <ligand>
        <name>(6S)-5-formyl-5,6,7,8-tetrahydrofolate</name>
        <dbReference type="ChEBI" id="CHEBI:57457"/>
    </ligand>
</feature>
<dbReference type="SUPFAM" id="SSF52540">
    <property type="entry name" value="P-loop containing nucleoside triphosphate hydrolases"/>
    <property type="match status" value="1"/>
</dbReference>
<evidence type="ECO:0000256" key="2">
    <source>
        <dbReference type="ARBA" id="ARBA00022490"/>
    </source>
</evidence>
<evidence type="ECO:0000256" key="1">
    <source>
        <dbReference type="ARBA" id="ARBA00011043"/>
    </source>
</evidence>
<dbReference type="InterPro" id="IPR031168">
    <property type="entry name" value="G_TrmE"/>
</dbReference>
<dbReference type="InterPro" id="IPR004520">
    <property type="entry name" value="GTPase_MnmE"/>
</dbReference>
<dbReference type="InterPro" id="IPR025867">
    <property type="entry name" value="MnmE_helical"/>
</dbReference>
<evidence type="ECO:0000313" key="13">
    <source>
        <dbReference type="EMBL" id="MDQ0152266.1"/>
    </source>
</evidence>
<dbReference type="Gene3D" id="1.20.120.430">
    <property type="entry name" value="tRNA modification GTPase MnmE domain 2"/>
    <property type="match status" value="1"/>
</dbReference>
<sequence length="457" mass="50300">MRHQRENDTIAAISTALGESGIGIIRISGTDAVDIASRVLDRGVRKAETHTIHYRHAVCKNEIIDEVLVSVMLAPRSYTGENTVEINCHGGVLAVERVLEEVLKAGASLAEPGEFSKRAFLNGRIDLSQAEAVMDVIQAKNRFALKAAVSQLSGTLSKKLKELRNQLLDETAWIEAALDDPEHYDLSGYPEELGKKTDAMIADLETLIRNAENGRVMKEGISTVILGRPNAGKSSLMNLLSGADRAIVTDIAGTTRDILTEHIRLAGLSLNLTDTAGIRESEDIVERIGVERARKAAEEADLLLLVIDGSSELQEADRLLLHEIEEKNAIVLLNKSDLDTQISLEELQKLSSHPVILFSAKDGTGLSEMETTMREMFYHGNINFNDQIYITNSRHREALEQALASVRLVKQSIKNGLPEDFFSIDLQDAYESLGIITGETVEDDVVNRIFEKFCTGK</sequence>
<reference evidence="13" key="1">
    <citation type="submission" date="2023-07" db="EMBL/GenBank/DDBJ databases">
        <title>Genomic Encyclopedia of Type Strains, Phase IV (KMG-IV): sequencing the most valuable type-strain genomes for metagenomic binning, comparative biology and taxonomic classification.</title>
        <authorList>
            <person name="Goeker M."/>
        </authorList>
    </citation>
    <scope>NUCLEOTIDE SEQUENCE</scope>
    <source>
        <strain evidence="13">DSM 19659</strain>
    </source>
</reference>
<dbReference type="Pfam" id="PF12631">
    <property type="entry name" value="MnmE_helical"/>
    <property type="match status" value="1"/>
</dbReference>
<dbReference type="Gene3D" id="3.30.1360.120">
    <property type="entry name" value="Probable tRNA modification gtpase trme, domain 1"/>
    <property type="match status" value="1"/>
</dbReference>
<dbReference type="Pfam" id="PF01926">
    <property type="entry name" value="MMR_HSR1"/>
    <property type="match status" value="1"/>
</dbReference>
<proteinExistence type="inferred from homology"/>
<dbReference type="GO" id="GO:0030488">
    <property type="term" value="P:tRNA methylation"/>
    <property type="evidence" value="ECO:0007669"/>
    <property type="project" value="TreeGrafter"/>
</dbReference>
<dbReference type="Proteomes" id="UP001241537">
    <property type="component" value="Unassembled WGS sequence"/>
</dbReference>
<organism evidence="13 14">
    <name type="scientific">Moryella indoligenes</name>
    <dbReference type="NCBI Taxonomy" id="371674"/>
    <lineage>
        <taxon>Bacteria</taxon>
        <taxon>Bacillati</taxon>
        <taxon>Bacillota</taxon>
        <taxon>Clostridia</taxon>
        <taxon>Lachnospirales</taxon>
        <taxon>Lachnospiraceae</taxon>
        <taxon>Moryella</taxon>
    </lineage>
</organism>